<keyword evidence="2 3" id="KW-0378">Hydrolase</keyword>
<dbReference type="Proteomes" id="UP001595772">
    <property type="component" value="Unassembled WGS sequence"/>
</dbReference>
<dbReference type="InterPro" id="IPR000667">
    <property type="entry name" value="Peptidase_S13"/>
</dbReference>
<dbReference type="EMBL" id="JBHSAO010000008">
    <property type="protein sequence ID" value="MFC4024306.1"/>
    <property type="molecule type" value="Genomic_DNA"/>
</dbReference>
<protein>
    <submittedName>
        <fullName evidence="3">D-alanyl-D-alanine carboxypeptidase/D-alanyl-D-alanine-endopeptidase</fullName>
        <ecNumber evidence="3">3.4.16.4</ecNumber>
    </submittedName>
</protein>
<dbReference type="Gene3D" id="3.50.80.20">
    <property type="entry name" value="D-Ala-D-Ala carboxypeptidase C, peptidase S13"/>
    <property type="match status" value="1"/>
</dbReference>
<dbReference type="RefSeq" id="WP_379496807.1">
    <property type="nucleotide sequence ID" value="NZ_JBHSAO010000008.1"/>
</dbReference>
<accession>A0ABV8GZE1</accession>
<dbReference type="PRINTS" id="PR00922">
    <property type="entry name" value="DADACBPTASE3"/>
</dbReference>
<dbReference type="Pfam" id="PF02113">
    <property type="entry name" value="Peptidase_S13"/>
    <property type="match status" value="1"/>
</dbReference>
<dbReference type="SUPFAM" id="SSF56601">
    <property type="entry name" value="beta-lactamase/transpeptidase-like"/>
    <property type="match status" value="1"/>
</dbReference>
<evidence type="ECO:0000256" key="1">
    <source>
        <dbReference type="ARBA" id="ARBA00006096"/>
    </source>
</evidence>
<dbReference type="PANTHER" id="PTHR30023:SF0">
    <property type="entry name" value="PENICILLIN-SENSITIVE CARBOXYPEPTIDASE A"/>
    <property type="match status" value="1"/>
</dbReference>
<evidence type="ECO:0000313" key="4">
    <source>
        <dbReference type="Proteomes" id="UP001595772"/>
    </source>
</evidence>
<keyword evidence="3" id="KW-0645">Protease</keyword>
<dbReference type="PANTHER" id="PTHR30023">
    <property type="entry name" value="D-ALANYL-D-ALANINE CARBOXYPEPTIDASE"/>
    <property type="match status" value="1"/>
</dbReference>
<proteinExistence type="inferred from homology"/>
<reference evidence="4" key="1">
    <citation type="journal article" date="2019" name="Int. J. Syst. Evol. Microbiol.">
        <title>The Global Catalogue of Microorganisms (GCM) 10K type strain sequencing project: providing services to taxonomists for standard genome sequencing and annotation.</title>
        <authorList>
            <consortium name="The Broad Institute Genomics Platform"/>
            <consortium name="The Broad Institute Genome Sequencing Center for Infectious Disease"/>
            <person name="Wu L."/>
            <person name="Ma J."/>
        </authorList>
    </citation>
    <scope>NUCLEOTIDE SEQUENCE [LARGE SCALE GENOMIC DNA]</scope>
    <source>
        <strain evidence="4">IBRC-M 10703</strain>
    </source>
</reference>
<comment type="similarity">
    <text evidence="1">Belongs to the peptidase S13 family.</text>
</comment>
<dbReference type="NCBIfam" id="TIGR00666">
    <property type="entry name" value="PBP4"/>
    <property type="match status" value="1"/>
</dbReference>
<comment type="caution">
    <text evidence="3">The sequence shown here is derived from an EMBL/GenBank/DDBJ whole genome shotgun (WGS) entry which is preliminary data.</text>
</comment>
<dbReference type="Gene3D" id="3.40.710.10">
    <property type="entry name" value="DD-peptidase/beta-lactamase superfamily"/>
    <property type="match status" value="2"/>
</dbReference>
<name>A0ABV8GZE1_9BACI</name>
<sequence length="453" mass="50247">MMKQKIKYYIENDEKLKGGLIGISIRAATTGEVLYEYNSDIRLHPASNMKLLTGVAALNVLGGDYRFTTEIRMDGDINGNTLEGNLYLIGKGDPTLQLKDFEAFSEKLKAKGIERITGNIVGDDTWYDDVRLSRDLVWKDEQYYYGAQVSALTASPNDDYDTGSVMIEVSPAKVGEKPSLLILPSTDYITIRNEAVTINDVKDELVIEREHGGNLITIKGNISLHSEPVKEWMAIWGATEYAMKLFAQSLEKQGITWNGFIKQGQASEHAKLLLSRSSVPLAELMVPFMKLSNNGIGEILVKEMGKKRYGEGSWEKGLDVLKNEMNQFGMKMKSIMIKDGSGISHSNLIPANEISHLLYEVQKSVWFPVFLHALPIAGAEDRMVGGTLRDRMKGLTVKAKTGTIEGVSTLSGYMETKDGEELIISLMVNNLLDEDAGKVIEDEILEIVATKGY</sequence>
<evidence type="ECO:0000256" key="2">
    <source>
        <dbReference type="ARBA" id="ARBA00022801"/>
    </source>
</evidence>
<evidence type="ECO:0000313" key="3">
    <source>
        <dbReference type="EMBL" id="MFC4024306.1"/>
    </source>
</evidence>
<dbReference type="EC" id="3.4.16.4" evidence="3"/>
<dbReference type="GO" id="GO:0009002">
    <property type="term" value="F:serine-type D-Ala-D-Ala carboxypeptidase activity"/>
    <property type="evidence" value="ECO:0007669"/>
    <property type="project" value="UniProtKB-EC"/>
</dbReference>
<keyword evidence="3" id="KW-0121">Carboxypeptidase</keyword>
<keyword evidence="4" id="KW-1185">Reference proteome</keyword>
<dbReference type="InterPro" id="IPR012338">
    <property type="entry name" value="Beta-lactam/transpept-like"/>
</dbReference>
<gene>
    <name evidence="3" type="primary">dacB</name>
    <name evidence="3" type="ORF">ACFOUV_10925</name>
</gene>
<organism evidence="3 4">
    <name type="scientific">Oceanobacillus longus</name>
    <dbReference type="NCBI Taxonomy" id="930120"/>
    <lineage>
        <taxon>Bacteria</taxon>
        <taxon>Bacillati</taxon>
        <taxon>Bacillota</taxon>
        <taxon>Bacilli</taxon>
        <taxon>Bacillales</taxon>
        <taxon>Bacillaceae</taxon>
        <taxon>Oceanobacillus</taxon>
    </lineage>
</organism>